<feature type="region of interest" description="Disordered" evidence="1">
    <location>
        <begin position="1"/>
        <end position="24"/>
    </location>
</feature>
<evidence type="ECO:0008006" key="4">
    <source>
        <dbReference type="Google" id="ProtNLM"/>
    </source>
</evidence>
<feature type="compositionally biased region" description="Basic and acidic residues" evidence="1">
    <location>
        <begin position="247"/>
        <end position="259"/>
    </location>
</feature>
<name>A0ABD3IBY4_9MARC</name>
<accession>A0ABD3IBY4</accession>
<keyword evidence="3" id="KW-1185">Reference proteome</keyword>
<dbReference type="Proteomes" id="UP001633002">
    <property type="component" value="Unassembled WGS sequence"/>
</dbReference>
<sequence>MSKSHRTGSRELRRPGADTEGKVTNEFEEIKPGRRISVEIPFSSSISVTAVVLDTTRVAGGETADFQCAGLIVPRHREKEWVYSAEGGQWQLLACAGVSRLIILFPRQDPPKEVEQYHSRLVISDENVENFLRPLILALTPKILFRAGIPSIPFLNYSDNVIRRVEKEVAYSPLTGFMMVEDVELKPELEHENRSSCVSRITSHAGGEHELSEPTASSSKSSSTWRRRLIFKRLPNLIQTEVALTRYPEDPRPSGRERMNGSSSKRKHKSFSQTRVGVECVVDHSKLVHKYLPPIVAGFVLISPVLDLFIRSQHKAKIFCVGVGGGALPTFLHNHFHFHIKVIDLDEAVLDLAARHFGLKEDPNLEVIGGDGLDAVVEIAASAISLGLVHQEKLLTVWRSSSGDHKVPPSITEAENLGRTIGAVKGNLSLGEKYSCASRAGAGKSVSDELMESEPGDEFKATDGNAQEAAQCSGVGTGFQSRQQEGGLMDPRFEMIIVDVDASDARLELSAPPVAFLGQKFLLSAVIALKEHGMLVINVISSRKETYEEVIAALGAIFEEVYEIMLDNQIYHSVVFALVKPSAYNASVASPTVELIRSMIDTELMERIRRLECKNAKIF</sequence>
<feature type="region of interest" description="Disordered" evidence="1">
    <location>
        <begin position="246"/>
        <end position="271"/>
    </location>
</feature>
<dbReference type="AlphaFoldDB" id="A0ABD3IBY4"/>
<gene>
    <name evidence="2" type="ORF">R1sor_017927</name>
</gene>
<evidence type="ECO:0000313" key="3">
    <source>
        <dbReference type="Proteomes" id="UP001633002"/>
    </source>
</evidence>
<feature type="compositionally biased region" description="Basic and acidic residues" evidence="1">
    <location>
        <begin position="8"/>
        <end position="24"/>
    </location>
</feature>
<dbReference type="InterPro" id="IPR029063">
    <property type="entry name" value="SAM-dependent_MTases_sf"/>
</dbReference>
<dbReference type="SUPFAM" id="SSF53335">
    <property type="entry name" value="S-adenosyl-L-methionine-dependent methyltransferases"/>
    <property type="match status" value="2"/>
</dbReference>
<proteinExistence type="predicted"/>
<evidence type="ECO:0000313" key="2">
    <source>
        <dbReference type="EMBL" id="KAL3699905.1"/>
    </source>
</evidence>
<organism evidence="2 3">
    <name type="scientific">Riccia sorocarpa</name>
    <dbReference type="NCBI Taxonomy" id="122646"/>
    <lineage>
        <taxon>Eukaryota</taxon>
        <taxon>Viridiplantae</taxon>
        <taxon>Streptophyta</taxon>
        <taxon>Embryophyta</taxon>
        <taxon>Marchantiophyta</taxon>
        <taxon>Marchantiopsida</taxon>
        <taxon>Marchantiidae</taxon>
        <taxon>Marchantiales</taxon>
        <taxon>Ricciaceae</taxon>
        <taxon>Riccia</taxon>
    </lineage>
</organism>
<comment type="caution">
    <text evidence="2">The sequence shown here is derived from an EMBL/GenBank/DDBJ whole genome shotgun (WGS) entry which is preliminary data.</text>
</comment>
<evidence type="ECO:0000256" key="1">
    <source>
        <dbReference type="SAM" id="MobiDB-lite"/>
    </source>
</evidence>
<dbReference type="EMBL" id="JBJQOH010000001">
    <property type="protein sequence ID" value="KAL3699905.1"/>
    <property type="molecule type" value="Genomic_DNA"/>
</dbReference>
<dbReference type="Gene3D" id="3.40.50.150">
    <property type="entry name" value="Vaccinia Virus protein VP39"/>
    <property type="match status" value="1"/>
</dbReference>
<protein>
    <recommendedName>
        <fullName evidence="4">Methyltransferase-like protein 13</fullName>
    </recommendedName>
</protein>
<reference evidence="2 3" key="1">
    <citation type="submission" date="2024-09" db="EMBL/GenBank/DDBJ databases">
        <title>Chromosome-scale assembly of Riccia sorocarpa.</title>
        <authorList>
            <person name="Paukszto L."/>
        </authorList>
    </citation>
    <scope>NUCLEOTIDE SEQUENCE [LARGE SCALE GENOMIC DNA]</scope>
    <source>
        <strain evidence="2">LP-2024</strain>
        <tissue evidence="2">Aerial parts of the thallus</tissue>
    </source>
</reference>